<feature type="domain" description="Piezo THU9 and anchor" evidence="2">
    <location>
        <begin position="1"/>
        <end position="84"/>
    </location>
</feature>
<evidence type="ECO:0000256" key="1">
    <source>
        <dbReference type="SAM" id="Phobius"/>
    </source>
</evidence>
<evidence type="ECO:0000313" key="4">
    <source>
        <dbReference type="Proteomes" id="UP000784294"/>
    </source>
</evidence>
<keyword evidence="4" id="KW-1185">Reference proteome</keyword>
<comment type="caution">
    <text evidence="3">The sequence shown here is derived from an EMBL/GenBank/DDBJ whole genome shotgun (WGS) entry which is preliminary data.</text>
</comment>
<dbReference type="GO" id="GO:0042391">
    <property type="term" value="P:regulation of membrane potential"/>
    <property type="evidence" value="ECO:0007669"/>
    <property type="project" value="TreeGrafter"/>
</dbReference>
<feature type="transmembrane region" description="Helical" evidence="1">
    <location>
        <begin position="64"/>
        <end position="84"/>
    </location>
</feature>
<dbReference type="Proteomes" id="UP000784294">
    <property type="component" value="Unassembled WGS sequence"/>
</dbReference>
<dbReference type="EMBL" id="CAAALY010034213">
    <property type="protein sequence ID" value="VEL17803.1"/>
    <property type="molecule type" value="Genomic_DNA"/>
</dbReference>
<keyword evidence="1" id="KW-1133">Transmembrane helix</keyword>
<dbReference type="OrthoDB" id="6286570at2759"/>
<dbReference type="Pfam" id="PF24874">
    <property type="entry name" value="Piezo_THU9_anchor"/>
    <property type="match status" value="1"/>
</dbReference>
<evidence type="ECO:0000259" key="2">
    <source>
        <dbReference type="Pfam" id="PF24874"/>
    </source>
</evidence>
<sequence>MLVPFVFELRNIMDWIWTQSSLSFYHWMELEDIYAKIFIHKCWRRSELAYPTPRGQNRKISSKYVVGFLFLGFLFICFWGPLALTTVMVSTFTVNTPVECTFSLSFGGFPVSF</sequence>
<dbReference type="GO" id="GO:0008381">
    <property type="term" value="F:mechanosensitive monoatomic ion channel activity"/>
    <property type="evidence" value="ECO:0007669"/>
    <property type="project" value="InterPro"/>
</dbReference>
<dbReference type="InterPro" id="IPR027272">
    <property type="entry name" value="Piezo"/>
</dbReference>
<name>A0A448WQR4_9PLAT</name>
<protein>
    <recommendedName>
        <fullName evidence="2">Piezo THU9 and anchor domain-containing protein</fullName>
    </recommendedName>
</protein>
<dbReference type="GO" id="GO:0050982">
    <property type="term" value="P:detection of mechanical stimulus"/>
    <property type="evidence" value="ECO:0007669"/>
    <property type="project" value="TreeGrafter"/>
</dbReference>
<reference evidence="3" key="1">
    <citation type="submission" date="2018-11" db="EMBL/GenBank/DDBJ databases">
        <authorList>
            <consortium name="Pathogen Informatics"/>
        </authorList>
    </citation>
    <scope>NUCLEOTIDE SEQUENCE</scope>
</reference>
<accession>A0A448WQR4</accession>
<dbReference type="GO" id="GO:0005261">
    <property type="term" value="F:monoatomic cation channel activity"/>
    <property type="evidence" value="ECO:0007669"/>
    <property type="project" value="TreeGrafter"/>
</dbReference>
<dbReference type="PANTHER" id="PTHR13167">
    <property type="entry name" value="PIEZO-TYPE MECHANOSENSITIVE ION CHANNEL COMPONENT"/>
    <property type="match status" value="1"/>
</dbReference>
<dbReference type="GO" id="GO:0071260">
    <property type="term" value="P:cellular response to mechanical stimulus"/>
    <property type="evidence" value="ECO:0007669"/>
    <property type="project" value="TreeGrafter"/>
</dbReference>
<organism evidence="3 4">
    <name type="scientific">Protopolystoma xenopodis</name>
    <dbReference type="NCBI Taxonomy" id="117903"/>
    <lineage>
        <taxon>Eukaryota</taxon>
        <taxon>Metazoa</taxon>
        <taxon>Spiralia</taxon>
        <taxon>Lophotrochozoa</taxon>
        <taxon>Platyhelminthes</taxon>
        <taxon>Monogenea</taxon>
        <taxon>Polyopisthocotylea</taxon>
        <taxon>Polystomatidea</taxon>
        <taxon>Polystomatidae</taxon>
        <taxon>Protopolystoma</taxon>
    </lineage>
</organism>
<evidence type="ECO:0000313" key="3">
    <source>
        <dbReference type="EMBL" id="VEL17803.1"/>
    </source>
</evidence>
<dbReference type="PANTHER" id="PTHR13167:SF25">
    <property type="entry name" value="PIEZO-TYPE MECHANOSENSITIVE ION CHANNEL COMPONENT"/>
    <property type="match status" value="1"/>
</dbReference>
<keyword evidence="1" id="KW-0472">Membrane</keyword>
<dbReference type="AlphaFoldDB" id="A0A448WQR4"/>
<gene>
    <name evidence="3" type="ORF">PXEA_LOCUS11243</name>
</gene>
<proteinExistence type="predicted"/>
<dbReference type="InterPro" id="IPR056770">
    <property type="entry name" value="Piezo_THU9_anchor"/>
</dbReference>
<dbReference type="GO" id="GO:0005886">
    <property type="term" value="C:plasma membrane"/>
    <property type="evidence" value="ECO:0007669"/>
    <property type="project" value="TreeGrafter"/>
</dbReference>
<keyword evidence="1" id="KW-0812">Transmembrane</keyword>